<dbReference type="HOGENOM" id="CLU_116152_0_0_9"/>
<dbReference type="KEGG" id="tap:GZ22_06985"/>
<dbReference type="InterPro" id="IPR046118">
    <property type="entry name" value="DUF6115"/>
</dbReference>
<evidence type="ECO:0000256" key="1">
    <source>
        <dbReference type="SAM" id="Coils"/>
    </source>
</evidence>
<sequence>MITLLVCASLLLHLLTFIAIRALQSNIQQLESRQQKDKQEYEAMLSSILNELKEENDRLLHSELQPGKAYSQKIVEEKNSQPSPAIEDDTRPVSDYTPPQPAEEEDQVSMSNLSRVLQLHDQGLSSVEIAKQLGMGKTEVELILLMKKNGENKRKS</sequence>
<dbReference type="OrthoDB" id="1708317at2"/>
<organism evidence="3 4">
    <name type="scientific">Terribacillus saccharophilus</name>
    <dbReference type="NCBI Taxonomy" id="361277"/>
    <lineage>
        <taxon>Bacteria</taxon>
        <taxon>Bacillati</taxon>
        <taxon>Bacillota</taxon>
        <taxon>Bacilli</taxon>
        <taxon>Bacillales</taxon>
        <taxon>Bacillaceae</taxon>
        <taxon>Terribacillus</taxon>
    </lineage>
</organism>
<dbReference type="AlphaFoldDB" id="A0A075LJ27"/>
<keyword evidence="1" id="KW-0175">Coiled coil</keyword>
<dbReference type="Proteomes" id="UP000027980">
    <property type="component" value="Chromosome"/>
</dbReference>
<evidence type="ECO:0000313" key="4">
    <source>
        <dbReference type="Proteomes" id="UP000027980"/>
    </source>
</evidence>
<accession>A0A075LJ27</accession>
<evidence type="ECO:0000256" key="2">
    <source>
        <dbReference type="SAM" id="MobiDB-lite"/>
    </source>
</evidence>
<dbReference type="RefSeq" id="WP_038560253.1">
    <property type="nucleotide sequence ID" value="NZ_CP008876.1"/>
</dbReference>
<protein>
    <submittedName>
        <fullName evidence="3">Uncharacterized protein</fullName>
    </submittedName>
</protein>
<dbReference type="Pfam" id="PF19610">
    <property type="entry name" value="DUF6115"/>
    <property type="match status" value="1"/>
</dbReference>
<feature type="coiled-coil region" evidence="1">
    <location>
        <begin position="20"/>
        <end position="58"/>
    </location>
</feature>
<feature type="region of interest" description="Disordered" evidence="2">
    <location>
        <begin position="70"/>
        <end position="111"/>
    </location>
</feature>
<dbReference type="GeneID" id="34221190"/>
<gene>
    <name evidence="3" type="ORF">GZ22_06985</name>
</gene>
<name>A0A075LJ27_9BACI</name>
<reference evidence="3 4" key="1">
    <citation type="submission" date="2014-07" db="EMBL/GenBank/DDBJ databases">
        <title>Complete genome sequence of a moderately halophilic bacterium Terribacillus aidingensis MP602, isolated from Cryptomeria fortunei in Tianmu mountain in China.</title>
        <authorList>
            <person name="Wang Y."/>
            <person name="Lu P."/>
            <person name="Zhang L."/>
        </authorList>
    </citation>
    <scope>NUCLEOTIDE SEQUENCE [LARGE SCALE GENOMIC DNA]</scope>
    <source>
        <strain evidence="3 4">MP602</strain>
    </source>
</reference>
<proteinExistence type="predicted"/>
<dbReference type="EMBL" id="CP008876">
    <property type="protein sequence ID" value="AIF66399.1"/>
    <property type="molecule type" value="Genomic_DNA"/>
</dbReference>
<evidence type="ECO:0000313" key="3">
    <source>
        <dbReference type="EMBL" id="AIF66399.1"/>
    </source>
</evidence>